<comment type="similarity">
    <text evidence="1">Belongs to the short-chain dehydrogenases/reductases (SDR) family.</text>
</comment>
<dbReference type="InterPro" id="IPR002347">
    <property type="entry name" value="SDR_fam"/>
</dbReference>
<comment type="caution">
    <text evidence="3">The sequence shown here is derived from an EMBL/GenBank/DDBJ whole genome shotgun (WGS) entry which is preliminary data.</text>
</comment>
<dbReference type="Pfam" id="PF00106">
    <property type="entry name" value="adh_short"/>
    <property type="match status" value="1"/>
</dbReference>
<dbReference type="PANTHER" id="PTHR42901">
    <property type="entry name" value="ALCOHOL DEHYDROGENASE"/>
    <property type="match status" value="1"/>
</dbReference>
<evidence type="ECO:0000256" key="1">
    <source>
        <dbReference type="ARBA" id="ARBA00006484"/>
    </source>
</evidence>
<dbReference type="PROSITE" id="PS00061">
    <property type="entry name" value="ADH_SHORT"/>
    <property type="match status" value="1"/>
</dbReference>
<name>A0A4Z1A775_9LEPT</name>
<sequence>MKGIRKYKSSALITGASSGIGKDFAYELAKHGYSLTLIARDLRRLNEIKSDLESKYKVQVEVNSKDLSKNSDIKDLVEGLKTKDYGLVVLAAGYGTGGQFHTLDLESELRMVDVNCRSVVQICHQFIQNRKDNTPRGLVLFGSLVGFQGVPWTSTYAATKAFIQSFAEAISGEYKNKGIDVISVAPGPVKTNFADRAGMTMGNAQSPDGIAKEVLSQLGKTVTVRPGFLSKFLGYSLITLPRNLRTFVLKQIMGQMVFGGKG</sequence>
<dbReference type="GO" id="GO:0016491">
    <property type="term" value="F:oxidoreductase activity"/>
    <property type="evidence" value="ECO:0007669"/>
    <property type="project" value="UniProtKB-KW"/>
</dbReference>
<proteinExistence type="inferred from homology"/>
<dbReference type="EMBL" id="RQGH01000023">
    <property type="protein sequence ID" value="TGL67522.1"/>
    <property type="molecule type" value="Genomic_DNA"/>
</dbReference>
<dbReference type="AlphaFoldDB" id="A0A4Z1A775"/>
<accession>A0A4Z1A775</accession>
<protein>
    <submittedName>
        <fullName evidence="3">SDR family NAD(P)-dependent oxidoreductase</fullName>
    </submittedName>
</protein>
<gene>
    <name evidence="3" type="ORF">EHQ62_08970</name>
</gene>
<keyword evidence="2" id="KW-0560">Oxidoreductase</keyword>
<dbReference type="Gene3D" id="3.40.50.720">
    <property type="entry name" value="NAD(P)-binding Rossmann-like Domain"/>
    <property type="match status" value="1"/>
</dbReference>
<dbReference type="OrthoDB" id="9808814at2"/>
<evidence type="ECO:0000313" key="4">
    <source>
        <dbReference type="Proteomes" id="UP000297567"/>
    </source>
</evidence>
<dbReference type="PANTHER" id="PTHR42901:SF1">
    <property type="entry name" value="ALCOHOL DEHYDROGENASE"/>
    <property type="match status" value="1"/>
</dbReference>
<dbReference type="Proteomes" id="UP000297567">
    <property type="component" value="Unassembled WGS sequence"/>
</dbReference>
<evidence type="ECO:0000256" key="2">
    <source>
        <dbReference type="ARBA" id="ARBA00023002"/>
    </source>
</evidence>
<organism evidence="3 4">
    <name type="scientific">Leptospira jelokensis</name>
    <dbReference type="NCBI Taxonomy" id="2484931"/>
    <lineage>
        <taxon>Bacteria</taxon>
        <taxon>Pseudomonadati</taxon>
        <taxon>Spirochaetota</taxon>
        <taxon>Spirochaetia</taxon>
        <taxon>Leptospirales</taxon>
        <taxon>Leptospiraceae</taxon>
        <taxon>Leptospira</taxon>
    </lineage>
</organism>
<dbReference type="PRINTS" id="PR00081">
    <property type="entry name" value="GDHRDH"/>
</dbReference>
<dbReference type="PIRSF" id="PIRSF000126">
    <property type="entry name" value="11-beta-HSD1"/>
    <property type="match status" value="1"/>
</dbReference>
<dbReference type="InterPro" id="IPR036291">
    <property type="entry name" value="NAD(P)-bd_dom_sf"/>
</dbReference>
<reference evidence="3" key="1">
    <citation type="journal article" date="2019" name="PLoS Negl. Trop. Dis.">
        <title>Revisiting the worldwide diversity of Leptospira species in the environment.</title>
        <authorList>
            <person name="Vincent A.T."/>
            <person name="Schiettekatte O."/>
            <person name="Bourhy P."/>
            <person name="Veyrier F.J."/>
            <person name="Picardeau M."/>
        </authorList>
    </citation>
    <scope>NUCLEOTIDE SEQUENCE [LARGE SCALE GENOMIC DNA]</scope>
    <source>
        <strain evidence="3">201702451</strain>
    </source>
</reference>
<dbReference type="RefSeq" id="WP_135642030.1">
    <property type="nucleotide sequence ID" value="NZ_RQGH01000023.1"/>
</dbReference>
<evidence type="ECO:0000313" key="3">
    <source>
        <dbReference type="EMBL" id="TGL67522.1"/>
    </source>
</evidence>
<dbReference type="InterPro" id="IPR020904">
    <property type="entry name" value="Sc_DH/Rdtase_CS"/>
</dbReference>
<dbReference type="SUPFAM" id="SSF51735">
    <property type="entry name" value="NAD(P)-binding Rossmann-fold domains"/>
    <property type="match status" value="1"/>
</dbReference>
<keyword evidence="4" id="KW-1185">Reference proteome</keyword>